<dbReference type="SUPFAM" id="SSF48097">
    <property type="entry name" value="Regulator of G-protein signaling, RGS"/>
    <property type="match status" value="2"/>
</dbReference>
<dbReference type="InterPro" id="IPR036305">
    <property type="entry name" value="RGS_sf"/>
</dbReference>
<evidence type="ECO:0000256" key="1">
    <source>
        <dbReference type="ARBA" id="ARBA00022700"/>
    </source>
</evidence>
<dbReference type="InterPro" id="IPR024066">
    <property type="entry name" value="RGS_subdom1/3"/>
</dbReference>
<gene>
    <name evidence="3" type="ORF">Baya_6323</name>
</gene>
<keyword evidence="1" id="KW-0734">Signal transduction inhibitor</keyword>
<feature type="domain" description="RGS" evidence="2">
    <location>
        <begin position="227"/>
        <end position="343"/>
    </location>
</feature>
<accession>A0A556TXY6</accession>
<name>A0A556TXY6_BAGYA</name>
<dbReference type="GO" id="GO:0009968">
    <property type="term" value="P:negative regulation of signal transduction"/>
    <property type="evidence" value="ECO:0007669"/>
    <property type="project" value="UniProtKB-KW"/>
</dbReference>
<evidence type="ECO:0000313" key="3">
    <source>
        <dbReference type="EMBL" id="TSL22027.1"/>
    </source>
</evidence>
<organism evidence="3 4">
    <name type="scientific">Bagarius yarrelli</name>
    <name type="common">Goonch</name>
    <name type="synonym">Bagrus yarrelli</name>
    <dbReference type="NCBI Taxonomy" id="175774"/>
    <lineage>
        <taxon>Eukaryota</taxon>
        <taxon>Metazoa</taxon>
        <taxon>Chordata</taxon>
        <taxon>Craniata</taxon>
        <taxon>Vertebrata</taxon>
        <taxon>Euteleostomi</taxon>
        <taxon>Actinopterygii</taxon>
        <taxon>Neopterygii</taxon>
        <taxon>Teleostei</taxon>
        <taxon>Ostariophysi</taxon>
        <taxon>Siluriformes</taxon>
        <taxon>Sisoridae</taxon>
        <taxon>Sisorinae</taxon>
        <taxon>Bagarius</taxon>
    </lineage>
</organism>
<dbReference type="Gene3D" id="1.10.167.10">
    <property type="entry name" value="Regulator of G-protein Signalling 4, domain 2"/>
    <property type="match status" value="2"/>
</dbReference>
<dbReference type="AlphaFoldDB" id="A0A556TXY6"/>
<dbReference type="InterPro" id="IPR016137">
    <property type="entry name" value="RGS"/>
</dbReference>
<proteinExistence type="predicted"/>
<reference evidence="3 4" key="1">
    <citation type="journal article" date="2019" name="Genome Biol. Evol.">
        <title>Whole-Genome Sequencing of the Giant Devil Catfish, Bagarius yarrelli.</title>
        <authorList>
            <person name="Jiang W."/>
            <person name="Lv Y."/>
            <person name="Cheng L."/>
            <person name="Yang K."/>
            <person name="Chao B."/>
            <person name="Wang X."/>
            <person name="Li Y."/>
            <person name="Pan X."/>
            <person name="You X."/>
            <person name="Zhang Y."/>
            <person name="Yang J."/>
            <person name="Li J."/>
            <person name="Zhang X."/>
            <person name="Liu S."/>
            <person name="Sun C."/>
            <person name="Yang J."/>
            <person name="Shi Q."/>
        </authorList>
    </citation>
    <scope>NUCLEOTIDE SEQUENCE [LARGE SCALE GENOMIC DNA]</scope>
    <source>
        <strain evidence="3">JWS20170419001</strain>
        <tissue evidence="3">Muscle</tissue>
    </source>
</reference>
<dbReference type="PANTHER" id="PTHR10845">
    <property type="entry name" value="REGULATOR OF G PROTEIN SIGNALING"/>
    <property type="match status" value="1"/>
</dbReference>
<feature type="domain" description="RGS" evidence="2">
    <location>
        <begin position="46"/>
        <end position="153"/>
    </location>
</feature>
<dbReference type="PROSITE" id="PS50132">
    <property type="entry name" value="RGS"/>
    <property type="match status" value="2"/>
</dbReference>
<dbReference type="PRINTS" id="PR01301">
    <property type="entry name" value="RGSPROTEIN"/>
</dbReference>
<sequence length="358" mass="41653">MKTRLGCLSNKSDSCSDFSEFFPRGPERSTRYLKLSTDEVSRWADSFDILLSNKCGLAAFRAFLKTEFSEENLEFWLACEDYKKIKSPAKLVSKANKIYKEFIDVQAPREVNIDFRTKEETRQKLLEPTSSSLNEIQTKVYSLMEKDSYPRLLINSHDTELDISTLLGHTMCKGLTALRGNCLERAKSLKARMNSFLQMQDWKLLCYAYKLRKPRLTLEECLTWKESFENLISSKHGLYAFRAFLVSEFSEENIAFYLACKDYKNTKSEAKLRVKAQRIYNEFIGSKAPREVNIDHETRDITQANVKLPTVTCFNQAQYRIYILMEKDCYPRFLRSATYHDLLSQLTKKNAKVATKKA</sequence>
<dbReference type="Proteomes" id="UP000319801">
    <property type="component" value="Unassembled WGS sequence"/>
</dbReference>
<protein>
    <submittedName>
        <fullName evidence="3">Regulator of G-protein signaling 8</fullName>
    </submittedName>
</protein>
<dbReference type="Gene3D" id="1.10.196.10">
    <property type="match status" value="2"/>
</dbReference>
<dbReference type="FunFam" id="1.10.167.10:FF:000001">
    <property type="entry name" value="Putative regulator of g-protein signaling 12"/>
    <property type="match status" value="2"/>
</dbReference>
<dbReference type="Pfam" id="PF00615">
    <property type="entry name" value="RGS"/>
    <property type="match status" value="2"/>
</dbReference>
<dbReference type="PANTHER" id="PTHR10845:SF245">
    <property type="entry name" value="REGULATOR OF G-PROTEIN SIGNALING 16"/>
    <property type="match status" value="1"/>
</dbReference>
<dbReference type="SMART" id="SM00315">
    <property type="entry name" value="RGS"/>
    <property type="match status" value="2"/>
</dbReference>
<keyword evidence="4" id="KW-1185">Reference proteome</keyword>
<comment type="caution">
    <text evidence="3">The sequence shown here is derived from an EMBL/GenBank/DDBJ whole genome shotgun (WGS) entry which is preliminary data.</text>
</comment>
<dbReference type="EMBL" id="VCAZ01000028">
    <property type="protein sequence ID" value="TSL22027.1"/>
    <property type="molecule type" value="Genomic_DNA"/>
</dbReference>
<evidence type="ECO:0000313" key="4">
    <source>
        <dbReference type="Proteomes" id="UP000319801"/>
    </source>
</evidence>
<dbReference type="FunFam" id="1.10.196.10:FF:000001">
    <property type="entry name" value="Regulator of G-protein signaling 8"/>
    <property type="match status" value="1"/>
</dbReference>
<dbReference type="OrthoDB" id="196547at2759"/>
<dbReference type="InterPro" id="IPR044926">
    <property type="entry name" value="RGS_subdomain_2"/>
</dbReference>
<evidence type="ECO:0000259" key="2">
    <source>
        <dbReference type="PROSITE" id="PS50132"/>
    </source>
</evidence>